<dbReference type="EMBL" id="FOXU01000010">
    <property type="protein sequence ID" value="SFQ74932.1"/>
    <property type="molecule type" value="Genomic_DNA"/>
</dbReference>
<feature type="transmembrane region" description="Helical" evidence="1">
    <location>
        <begin position="9"/>
        <end position="28"/>
    </location>
</feature>
<organism evidence="2 3">
    <name type="scientific">Psychrobacillus psychrotolerans</name>
    <dbReference type="NCBI Taxonomy" id="126156"/>
    <lineage>
        <taxon>Bacteria</taxon>
        <taxon>Bacillati</taxon>
        <taxon>Bacillota</taxon>
        <taxon>Bacilli</taxon>
        <taxon>Bacillales</taxon>
        <taxon>Bacillaceae</taxon>
        <taxon>Psychrobacillus</taxon>
    </lineage>
</organism>
<evidence type="ECO:0000313" key="3">
    <source>
        <dbReference type="Proteomes" id="UP000198734"/>
    </source>
</evidence>
<dbReference type="Proteomes" id="UP000198734">
    <property type="component" value="Unassembled WGS sequence"/>
</dbReference>
<dbReference type="STRING" id="126156.SAMN05421670_0095"/>
<keyword evidence="1" id="KW-1133">Transmembrane helix</keyword>
<evidence type="ECO:0000313" key="2">
    <source>
        <dbReference type="EMBL" id="SFQ74932.1"/>
    </source>
</evidence>
<keyword evidence="1" id="KW-0812">Transmembrane</keyword>
<accession>A0A1I6B1V4</accession>
<dbReference type="AlphaFoldDB" id="A0A1I6B1V4"/>
<dbReference type="RefSeq" id="WP_175496330.1">
    <property type="nucleotide sequence ID" value="NZ_FOXU01000010.1"/>
</dbReference>
<name>A0A1I6B1V4_9BACI</name>
<feature type="transmembrane region" description="Helical" evidence="1">
    <location>
        <begin position="34"/>
        <end position="51"/>
    </location>
</feature>
<evidence type="ECO:0000256" key="1">
    <source>
        <dbReference type="SAM" id="Phobius"/>
    </source>
</evidence>
<protein>
    <submittedName>
        <fullName evidence="2">Uncharacterized protein</fullName>
    </submittedName>
</protein>
<feature type="transmembrane region" description="Helical" evidence="1">
    <location>
        <begin position="63"/>
        <end position="82"/>
    </location>
</feature>
<sequence length="85" mass="9676">MLRPNSEYASYSLMLSVIAVGLMLSHFISSLELFPFIFDIGFIFLGISFILSSNTEVNCKRSFYLHLICGTVIIILSLFNIYKQL</sequence>
<keyword evidence="3" id="KW-1185">Reference proteome</keyword>
<gene>
    <name evidence="2" type="ORF">SAMN05421670_0095</name>
</gene>
<proteinExistence type="predicted"/>
<reference evidence="3" key="1">
    <citation type="submission" date="2016-10" db="EMBL/GenBank/DDBJ databases">
        <authorList>
            <person name="Varghese N."/>
            <person name="Submissions S."/>
        </authorList>
    </citation>
    <scope>NUCLEOTIDE SEQUENCE [LARGE SCALE GENOMIC DNA]</scope>
    <source>
        <strain evidence="3">DSM 11706</strain>
    </source>
</reference>
<keyword evidence="1" id="KW-0472">Membrane</keyword>